<reference evidence="6" key="1">
    <citation type="journal article" date="2014" name="Int. J. Syst. Evol. Microbiol.">
        <title>Complete genome sequence of Corynebacterium casei LMG S-19264T (=DSM 44701T), isolated from a smear-ripened cheese.</title>
        <authorList>
            <consortium name="US DOE Joint Genome Institute (JGI-PGF)"/>
            <person name="Walter F."/>
            <person name="Albersmeier A."/>
            <person name="Kalinowski J."/>
            <person name="Ruckert C."/>
        </authorList>
    </citation>
    <scope>NUCLEOTIDE SEQUENCE</scope>
    <source>
        <strain evidence="6">CGMCC 1.15493</strain>
    </source>
</reference>
<keyword evidence="3 6" id="KW-0418">Kinase</keyword>
<accession>A0A917DA50</accession>
<evidence type="ECO:0000313" key="6">
    <source>
        <dbReference type="EMBL" id="GGD20915.1"/>
    </source>
</evidence>
<dbReference type="EMBL" id="BMJJ01000005">
    <property type="protein sequence ID" value="GGD20915.1"/>
    <property type="molecule type" value="Genomic_DNA"/>
</dbReference>
<dbReference type="PANTHER" id="PTHR12358:SF54">
    <property type="entry name" value="SPHINGOSINE KINASE RELATED PROTEIN"/>
    <property type="match status" value="1"/>
</dbReference>
<evidence type="ECO:0000256" key="4">
    <source>
        <dbReference type="ARBA" id="ARBA00022840"/>
    </source>
</evidence>
<dbReference type="Pfam" id="PF19279">
    <property type="entry name" value="YegS_C"/>
    <property type="match status" value="1"/>
</dbReference>
<evidence type="ECO:0000256" key="2">
    <source>
        <dbReference type="ARBA" id="ARBA00022741"/>
    </source>
</evidence>
<dbReference type="InterPro" id="IPR045540">
    <property type="entry name" value="YegS/DAGK_C"/>
</dbReference>
<dbReference type="InterPro" id="IPR005218">
    <property type="entry name" value="Diacylglycerol/lipid_kinase"/>
</dbReference>
<dbReference type="SMART" id="SM00046">
    <property type="entry name" value="DAGKc"/>
    <property type="match status" value="1"/>
</dbReference>
<evidence type="ECO:0000256" key="1">
    <source>
        <dbReference type="ARBA" id="ARBA00022679"/>
    </source>
</evidence>
<dbReference type="Proteomes" id="UP000613160">
    <property type="component" value="Unassembled WGS sequence"/>
</dbReference>
<proteinExistence type="predicted"/>
<protein>
    <submittedName>
        <fullName evidence="6">Lipid kinase</fullName>
    </submittedName>
</protein>
<dbReference type="Gene3D" id="3.40.50.10330">
    <property type="entry name" value="Probable inorganic polyphosphate/atp-NAD kinase, domain 1"/>
    <property type="match status" value="1"/>
</dbReference>
<dbReference type="RefSeq" id="WP_188850983.1">
    <property type="nucleotide sequence ID" value="NZ_BMJJ01000005.1"/>
</dbReference>
<evidence type="ECO:0000256" key="3">
    <source>
        <dbReference type="ARBA" id="ARBA00022777"/>
    </source>
</evidence>
<organism evidence="6 7">
    <name type="scientific">Aureimonas glaciei</name>
    <dbReference type="NCBI Taxonomy" id="1776957"/>
    <lineage>
        <taxon>Bacteria</taxon>
        <taxon>Pseudomonadati</taxon>
        <taxon>Pseudomonadota</taxon>
        <taxon>Alphaproteobacteria</taxon>
        <taxon>Hyphomicrobiales</taxon>
        <taxon>Aurantimonadaceae</taxon>
        <taxon>Aureimonas</taxon>
    </lineage>
</organism>
<keyword evidence="2" id="KW-0547">Nucleotide-binding</keyword>
<dbReference type="InterPro" id="IPR016064">
    <property type="entry name" value="NAD/diacylglycerol_kinase_sf"/>
</dbReference>
<dbReference type="GO" id="GO:0008654">
    <property type="term" value="P:phospholipid biosynthetic process"/>
    <property type="evidence" value="ECO:0007669"/>
    <property type="project" value="InterPro"/>
</dbReference>
<dbReference type="AlphaFoldDB" id="A0A917DA50"/>
<dbReference type="PANTHER" id="PTHR12358">
    <property type="entry name" value="SPHINGOSINE KINASE"/>
    <property type="match status" value="1"/>
</dbReference>
<keyword evidence="7" id="KW-1185">Reference proteome</keyword>
<dbReference type="SUPFAM" id="SSF111331">
    <property type="entry name" value="NAD kinase/diacylglycerol kinase-like"/>
    <property type="match status" value="1"/>
</dbReference>
<feature type="domain" description="DAGKc" evidence="5">
    <location>
        <begin position="9"/>
        <end position="135"/>
    </location>
</feature>
<dbReference type="InterPro" id="IPR017438">
    <property type="entry name" value="ATP-NAD_kinase_N"/>
</dbReference>
<gene>
    <name evidence="6" type="ORF">GCM10011335_24810</name>
</gene>
<dbReference type="NCBIfam" id="NF009604">
    <property type="entry name" value="PRK13057.1"/>
    <property type="match status" value="1"/>
</dbReference>
<name>A0A917DA50_9HYPH</name>
<dbReference type="Pfam" id="PF00781">
    <property type="entry name" value="DAGK_cat"/>
    <property type="match status" value="1"/>
</dbReference>
<comment type="caution">
    <text evidence="6">The sequence shown here is derived from an EMBL/GenBank/DDBJ whole genome shotgun (WGS) entry which is preliminary data.</text>
</comment>
<dbReference type="Gene3D" id="2.60.200.40">
    <property type="match status" value="1"/>
</dbReference>
<evidence type="ECO:0000313" key="7">
    <source>
        <dbReference type="Proteomes" id="UP000613160"/>
    </source>
</evidence>
<dbReference type="InterPro" id="IPR001206">
    <property type="entry name" value="Diacylglycerol_kinase_cat_dom"/>
</dbReference>
<dbReference type="NCBIfam" id="TIGR00147">
    <property type="entry name" value="YegS/Rv2252/BmrU family lipid kinase"/>
    <property type="match status" value="1"/>
</dbReference>
<keyword evidence="1" id="KW-0808">Transferase</keyword>
<sequence>MSELGRETGSTRRALLLLNTKARSGSASIDTTLDVLRRGGVTLVEPQAGDRPFAEIIREHASAVDLVILGGGDGTLNAAASALVEAKLPLGILPLGTANDLARTLGIPPVPEEAARIIVDGHVRSLDLGDVNGRLFFNVASIGFSAKLAKHLTAEAKKRFGKLGYAIAAFNLLRQSRPFSVDIDHDGVVERVRTVQIAVGNGRFYGGGMAVSADAEPDDGMLDIYSLEVEHWWELLALVPALRQGTQGRWKKVRTFRATNLSLTTRRRHDVNTDGDLSTQTPAHFQIHRAALGVFAPASGRADQPNGPAARA</sequence>
<dbReference type="GO" id="GO:0005524">
    <property type="term" value="F:ATP binding"/>
    <property type="evidence" value="ECO:0007669"/>
    <property type="project" value="UniProtKB-KW"/>
</dbReference>
<evidence type="ECO:0000259" key="5">
    <source>
        <dbReference type="PROSITE" id="PS50146"/>
    </source>
</evidence>
<dbReference type="GO" id="GO:0016301">
    <property type="term" value="F:kinase activity"/>
    <property type="evidence" value="ECO:0007669"/>
    <property type="project" value="UniProtKB-KW"/>
</dbReference>
<dbReference type="InterPro" id="IPR050187">
    <property type="entry name" value="Lipid_Phosphate_FormReg"/>
</dbReference>
<reference evidence="6" key="2">
    <citation type="submission" date="2020-09" db="EMBL/GenBank/DDBJ databases">
        <authorList>
            <person name="Sun Q."/>
            <person name="Zhou Y."/>
        </authorList>
    </citation>
    <scope>NUCLEOTIDE SEQUENCE</scope>
    <source>
        <strain evidence="6">CGMCC 1.15493</strain>
    </source>
</reference>
<keyword evidence="4" id="KW-0067">ATP-binding</keyword>
<dbReference type="PROSITE" id="PS50146">
    <property type="entry name" value="DAGK"/>
    <property type="match status" value="1"/>
</dbReference>